<accession>A0AAD5Y759</accession>
<reference evidence="1" key="1">
    <citation type="submission" date="2020-05" db="EMBL/GenBank/DDBJ databases">
        <title>Phylogenomic resolution of chytrid fungi.</title>
        <authorList>
            <person name="Stajich J.E."/>
            <person name="Amses K."/>
            <person name="Simmons R."/>
            <person name="Seto K."/>
            <person name="Myers J."/>
            <person name="Bonds A."/>
            <person name="Quandt C.A."/>
            <person name="Barry K."/>
            <person name="Liu P."/>
            <person name="Grigoriev I."/>
            <person name="Longcore J.E."/>
            <person name="James T.Y."/>
        </authorList>
    </citation>
    <scope>NUCLEOTIDE SEQUENCE</scope>
    <source>
        <strain evidence="1">PLAUS21</strain>
    </source>
</reference>
<proteinExistence type="predicted"/>
<keyword evidence="2" id="KW-1185">Reference proteome</keyword>
<protein>
    <submittedName>
        <fullName evidence="1">Uncharacterized protein</fullName>
    </submittedName>
</protein>
<dbReference type="Proteomes" id="UP001210925">
    <property type="component" value="Unassembled WGS sequence"/>
</dbReference>
<sequence length="228" mass="27468">MKTTDKEKEKMVGILKRINEMEINDSIEKVDPKEIEKMELNELTTLLTDQQLKEFNEFIKTESVHHLIEIKQPWWIKEIKEQETETQLKKYKIKTNPDLIYCSIELVYSFVKAYRTNNCEIDNDFLQLFKDSFVLKNNYIFSSIGEVMDLVENHLKKDLEIIFESKENVLRVFGDLIDYLELKKRQNFMLLKKLEYYYALVSSMEISLLYLEITNYKKIEYKELVQEL</sequence>
<name>A0AAD5Y759_9FUNG</name>
<organism evidence="1 2">
    <name type="scientific">Boothiomyces macroporosus</name>
    <dbReference type="NCBI Taxonomy" id="261099"/>
    <lineage>
        <taxon>Eukaryota</taxon>
        <taxon>Fungi</taxon>
        <taxon>Fungi incertae sedis</taxon>
        <taxon>Chytridiomycota</taxon>
        <taxon>Chytridiomycota incertae sedis</taxon>
        <taxon>Chytridiomycetes</taxon>
        <taxon>Rhizophydiales</taxon>
        <taxon>Terramycetaceae</taxon>
        <taxon>Boothiomyces</taxon>
    </lineage>
</organism>
<gene>
    <name evidence="1" type="ORF">HK103_000010</name>
</gene>
<dbReference type="AlphaFoldDB" id="A0AAD5Y759"/>
<dbReference type="EMBL" id="JADGKB010000001">
    <property type="protein sequence ID" value="KAJ3262481.1"/>
    <property type="molecule type" value="Genomic_DNA"/>
</dbReference>
<evidence type="ECO:0000313" key="2">
    <source>
        <dbReference type="Proteomes" id="UP001210925"/>
    </source>
</evidence>
<evidence type="ECO:0000313" key="1">
    <source>
        <dbReference type="EMBL" id="KAJ3262481.1"/>
    </source>
</evidence>
<comment type="caution">
    <text evidence="1">The sequence shown here is derived from an EMBL/GenBank/DDBJ whole genome shotgun (WGS) entry which is preliminary data.</text>
</comment>